<keyword evidence="7" id="KW-1185">Reference proteome</keyword>
<accession>A0A0V1EQI6</accession>
<feature type="compositionally biased region" description="Polar residues" evidence="1">
    <location>
        <begin position="7"/>
        <end position="23"/>
    </location>
</feature>
<dbReference type="EMBL" id="JYDV01000149">
    <property type="protein sequence ID" value="KRZ28713.1"/>
    <property type="molecule type" value="Genomic_DNA"/>
</dbReference>
<feature type="region of interest" description="Disordered" evidence="1">
    <location>
        <begin position="1"/>
        <end position="30"/>
    </location>
</feature>
<evidence type="ECO:0000313" key="5">
    <source>
        <dbReference type="EMBL" id="KRZ28713.1"/>
    </source>
</evidence>
<organism evidence="3 6">
    <name type="scientific">Trichinella pseudospiralis</name>
    <name type="common">Parasitic roundworm</name>
    <dbReference type="NCBI Taxonomy" id="6337"/>
    <lineage>
        <taxon>Eukaryota</taxon>
        <taxon>Metazoa</taxon>
        <taxon>Ecdysozoa</taxon>
        <taxon>Nematoda</taxon>
        <taxon>Enoplea</taxon>
        <taxon>Dorylaimia</taxon>
        <taxon>Trichinellida</taxon>
        <taxon>Trichinellidae</taxon>
        <taxon>Trichinella</taxon>
    </lineage>
</organism>
<evidence type="ECO:0000313" key="4">
    <source>
        <dbReference type="EMBL" id="KRZ23299.1"/>
    </source>
</evidence>
<sequence length="65" mass="7716">MDITLRECSNQHVKQAQNTNKRTSPPPTSMKLQITKFTDMRKFFSFIFKMINIMKSTFLFLIRKG</sequence>
<dbReference type="Proteomes" id="UP000054826">
    <property type="component" value="Unassembled WGS sequence"/>
</dbReference>
<gene>
    <name evidence="3" type="ORF">T4A_6773</name>
    <name evidence="4" type="ORF">T4B_9149</name>
    <name evidence="5" type="ORF">T4C_1200</name>
</gene>
<evidence type="ECO:0000256" key="1">
    <source>
        <dbReference type="SAM" id="MobiDB-lite"/>
    </source>
</evidence>
<feature type="transmembrane region" description="Helical" evidence="2">
    <location>
        <begin position="43"/>
        <end position="62"/>
    </location>
</feature>
<reference evidence="6 7" key="1">
    <citation type="submission" date="2015-01" db="EMBL/GenBank/DDBJ databases">
        <title>Evolution of Trichinella species and genotypes.</title>
        <authorList>
            <person name="Korhonen P.K."/>
            <person name="Edoardo P."/>
            <person name="Giuseppe L.R."/>
            <person name="Gasser R.B."/>
        </authorList>
    </citation>
    <scope>NUCLEOTIDE SEQUENCE [LARGE SCALE GENOMIC DNA]</scope>
    <source>
        <strain evidence="3">ISS13</strain>
        <strain evidence="5">ISS176</strain>
        <strain evidence="4">ISS588</strain>
    </source>
</reference>
<name>A0A0V1EQI6_TRIPS</name>
<protein>
    <submittedName>
        <fullName evidence="3">Uncharacterized protein</fullName>
    </submittedName>
</protein>
<dbReference type="Proteomes" id="UP000054632">
    <property type="component" value="Unassembled WGS sequence"/>
</dbReference>
<evidence type="ECO:0000313" key="3">
    <source>
        <dbReference type="EMBL" id="KRY76005.1"/>
    </source>
</evidence>
<evidence type="ECO:0000256" key="2">
    <source>
        <dbReference type="SAM" id="Phobius"/>
    </source>
</evidence>
<proteinExistence type="predicted"/>
<dbReference type="EMBL" id="JYDS01000148">
    <property type="protein sequence ID" value="KRZ23299.1"/>
    <property type="molecule type" value="Genomic_DNA"/>
</dbReference>
<evidence type="ECO:0000313" key="7">
    <source>
        <dbReference type="Proteomes" id="UP000054805"/>
    </source>
</evidence>
<evidence type="ECO:0000313" key="6">
    <source>
        <dbReference type="Proteomes" id="UP000054632"/>
    </source>
</evidence>
<keyword evidence="2" id="KW-0812">Transmembrane</keyword>
<comment type="caution">
    <text evidence="3">The sequence shown here is derived from an EMBL/GenBank/DDBJ whole genome shotgun (WGS) entry which is preliminary data.</text>
</comment>
<keyword evidence="2" id="KW-0472">Membrane</keyword>
<dbReference type="EMBL" id="JYDR01000014">
    <property type="protein sequence ID" value="KRY76005.1"/>
    <property type="molecule type" value="Genomic_DNA"/>
</dbReference>
<dbReference type="Proteomes" id="UP000054805">
    <property type="component" value="Unassembled WGS sequence"/>
</dbReference>
<keyword evidence="2" id="KW-1133">Transmembrane helix</keyword>
<dbReference type="AlphaFoldDB" id="A0A0V1EQI6"/>